<dbReference type="RefSeq" id="WP_265218979.1">
    <property type="nucleotide sequence ID" value="NZ_JAPEUL010000007.1"/>
</dbReference>
<gene>
    <name evidence="1" type="ORF">ONZ52_12535</name>
</gene>
<sequence>MSDLQNLSDEAIASMNDIYVMLAEDSIAYLPYELYSDESRIIEKVNVDGTFAQRFFLNKEGVYPANLMGPAVTKVIPWNIEQAAGNSGINPADTYQPGYFLDLRQLKMSRLNMIQIADTAPAVADTPIPNGALPIATNTFLPVPKDKQSQLKAVPKEANLYVAFFQKPDNTRSSTECYSYCVSYIRAEEINQYIVVPKTPPTHQDISIEHLKTYYGDAQVQAGAINPKDLGSGSTTKHNIEFGSVGAIPATCYVANLRTFKS</sequence>
<reference evidence="1" key="1">
    <citation type="submission" date="2022-11" db="EMBL/GenBank/DDBJ databases">
        <title>Marinomonas sp. nov., isolated from marine algae.</title>
        <authorList>
            <person name="Choi D.G."/>
            <person name="Kim J.M."/>
            <person name="Lee J.K."/>
            <person name="Baek J.H."/>
            <person name="Jeon C.O."/>
        </authorList>
    </citation>
    <scope>NUCLEOTIDE SEQUENCE</scope>
    <source>
        <strain evidence="1">KJ51-3</strain>
    </source>
</reference>
<evidence type="ECO:0000313" key="2">
    <source>
        <dbReference type="Proteomes" id="UP001431181"/>
    </source>
</evidence>
<dbReference type="EMBL" id="JAPEUL010000007">
    <property type="protein sequence ID" value="MCW4629741.1"/>
    <property type="molecule type" value="Genomic_DNA"/>
</dbReference>
<comment type="caution">
    <text evidence="1">The sequence shown here is derived from an EMBL/GenBank/DDBJ whole genome shotgun (WGS) entry which is preliminary data.</text>
</comment>
<keyword evidence="2" id="KW-1185">Reference proteome</keyword>
<proteinExistence type="predicted"/>
<protein>
    <submittedName>
        <fullName evidence="1">Uncharacterized protein</fullName>
    </submittedName>
</protein>
<organism evidence="1 2">
    <name type="scientific">Marinomonas rhodophyticola</name>
    <dbReference type="NCBI Taxonomy" id="2992803"/>
    <lineage>
        <taxon>Bacteria</taxon>
        <taxon>Pseudomonadati</taxon>
        <taxon>Pseudomonadota</taxon>
        <taxon>Gammaproteobacteria</taxon>
        <taxon>Oceanospirillales</taxon>
        <taxon>Oceanospirillaceae</taxon>
        <taxon>Marinomonas</taxon>
    </lineage>
</organism>
<dbReference type="Proteomes" id="UP001431181">
    <property type="component" value="Unassembled WGS sequence"/>
</dbReference>
<evidence type="ECO:0000313" key="1">
    <source>
        <dbReference type="EMBL" id="MCW4629741.1"/>
    </source>
</evidence>
<name>A0ABT3KGR7_9GAMM</name>
<accession>A0ABT3KGR7</accession>